<organism evidence="1 2">
    <name type="scientific">Rousettus aegyptiacus</name>
    <name type="common">Egyptian fruit bat</name>
    <name type="synonym">Pteropus aegyptiacus</name>
    <dbReference type="NCBI Taxonomy" id="9407"/>
    <lineage>
        <taxon>Eukaryota</taxon>
        <taxon>Metazoa</taxon>
        <taxon>Chordata</taxon>
        <taxon>Craniata</taxon>
        <taxon>Vertebrata</taxon>
        <taxon>Euteleostomi</taxon>
        <taxon>Mammalia</taxon>
        <taxon>Eutheria</taxon>
        <taxon>Laurasiatheria</taxon>
        <taxon>Chiroptera</taxon>
        <taxon>Yinpterochiroptera</taxon>
        <taxon>Pteropodoidea</taxon>
        <taxon>Pteropodidae</taxon>
        <taxon>Rousettinae</taxon>
        <taxon>Rousettus</taxon>
    </lineage>
</organism>
<gene>
    <name evidence="1" type="ORF">HJG63_007996</name>
</gene>
<reference evidence="1 2" key="1">
    <citation type="journal article" date="2020" name="Nature">
        <title>Six reference-quality genomes reveal evolution of bat adaptations.</title>
        <authorList>
            <person name="Jebb D."/>
            <person name="Huang Z."/>
            <person name="Pippel M."/>
            <person name="Hughes G.M."/>
            <person name="Lavrichenko K."/>
            <person name="Devanna P."/>
            <person name="Winkler S."/>
            <person name="Jermiin L.S."/>
            <person name="Skirmuntt E.C."/>
            <person name="Katzourakis A."/>
            <person name="Burkitt-Gray L."/>
            <person name="Ray D.A."/>
            <person name="Sullivan K.A.M."/>
            <person name="Roscito J.G."/>
            <person name="Kirilenko B.M."/>
            <person name="Davalos L.M."/>
            <person name="Corthals A.P."/>
            <person name="Power M.L."/>
            <person name="Jones G."/>
            <person name="Ransome R.D."/>
            <person name="Dechmann D.K.N."/>
            <person name="Locatelli A.G."/>
            <person name="Puechmaille S.J."/>
            <person name="Fedrigo O."/>
            <person name="Jarvis E.D."/>
            <person name="Hiller M."/>
            <person name="Vernes S.C."/>
            <person name="Myers E.W."/>
            <person name="Teeling E.C."/>
        </authorList>
    </citation>
    <scope>NUCLEOTIDE SEQUENCE [LARGE SCALE GENOMIC DNA]</scope>
    <source>
        <strain evidence="1">MRouAeg1</strain>
        <tissue evidence="1">Muscle</tissue>
    </source>
</reference>
<name>A0A7J8KBI4_ROUAE</name>
<protein>
    <submittedName>
        <fullName evidence="1">Uncharacterized protein</fullName>
    </submittedName>
</protein>
<keyword evidence="2" id="KW-1185">Reference proteome</keyword>
<dbReference type="Proteomes" id="UP000593571">
    <property type="component" value="Unassembled WGS sequence"/>
</dbReference>
<evidence type="ECO:0000313" key="1">
    <source>
        <dbReference type="EMBL" id="KAF6506192.1"/>
    </source>
</evidence>
<accession>A0A7J8KBI4</accession>
<proteinExistence type="predicted"/>
<sequence>MGYIQSAFCQISCCEFGDAANINILLILNLENSLKAPDISVLPLFFFFFNLTHVTATVLRVVSNLLCSFPGRRKSLQKGTSGFLFLSSVISRFHFVPWSKSTKHMCSLWNSLNKQTINTL</sequence>
<dbReference type="AlphaFoldDB" id="A0A7J8KBI4"/>
<evidence type="ECO:0000313" key="2">
    <source>
        <dbReference type="Proteomes" id="UP000593571"/>
    </source>
</evidence>
<dbReference type="EMBL" id="JACASE010000001">
    <property type="protein sequence ID" value="KAF6506192.1"/>
    <property type="molecule type" value="Genomic_DNA"/>
</dbReference>
<comment type="caution">
    <text evidence="1">The sequence shown here is derived from an EMBL/GenBank/DDBJ whole genome shotgun (WGS) entry which is preliminary data.</text>
</comment>